<keyword evidence="2" id="KW-0539">Nucleus</keyword>
<feature type="compositionally biased region" description="Polar residues" evidence="3">
    <location>
        <begin position="429"/>
        <end position="438"/>
    </location>
</feature>
<dbReference type="Gene3D" id="1.20.5.170">
    <property type="match status" value="1"/>
</dbReference>
<evidence type="ECO:0000313" key="5">
    <source>
        <dbReference type="EMBL" id="KIL70726.1"/>
    </source>
</evidence>
<dbReference type="PROSITE" id="PS00036">
    <property type="entry name" value="BZIP_BASIC"/>
    <property type="match status" value="1"/>
</dbReference>
<organism evidence="5 6">
    <name type="scientific">Amanita muscaria (strain Koide BX008)</name>
    <dbReference type="NCBI Taxonomy" id="946122"/>
    <lineage>
        <taxon>Eukaryota</taxon>
        <taxon>Fungi</taxon>
        <taxon>Dikarya</taxon>
        <taxon>Basidiomycota</taxon>
        <taxon>Agaricomycotina</taxon>
        <taxon>Agaricomycetes</taxon>
        <taxon>Agaricomycetidae</taxon>
        <taxon>Agaricales</taxon>
        <taxon>Pluteineae</taxon>
        <taxon>Amanitaceae</taxon>
        <taxon>Amanita</taxon>
    </lineage>
</organism>
<dbReference type="GO" id="GO:0090575">
    <property type="term" value="C:RNA polymerase II transcription regulator complex"/>
    <property type="evidence" value="ECO:0007669"/>
    <property type="project" value="TreeGrafter"/>
</dbReference>
<evidence type="ECO:0000313" key="6">
    <source>
        <dbReference type="Proteomes" id="UP000054549"/>
    </source>
</evidence>
<evidence type="ECO:0000256" key="2">
    <source>
        <dbReference type="ARBA" id="ARBA00023242"/>
    </source>
</evidence>
<protein>
    <recommendedName>
        <fullName evidence="4">BZIP domain-containing protein</fullName>
    </recommendedName>
</protein>
<feature type="compositionally biased region" description="Basic and acidic residues" evidence="3">
    <location>
        <begin position="52"/>
        <end position="61"/>
    </location>
</feature>
<accession>A0A0C2XMD6</accession>
<dbReference type="GO" id="GO:0000976">
    <property type="term" value="F:transcription cis-regulatory region binding"/>
    <property type="evidence" value="ECO:0007669"/>
    <property type="project" value="InterPro"/>
</dbReference>
<comment type="subcellular location">
    <subcellularLocation>
        <location evidence="1">Nucleus</location>
    </subcellularLocation>
</comment>
<dbReference type="Proteomes" id="UP000054549">
    <property type="component" value="Unassembled WGS sequence"/>
</dbReference>
<evidence type="ECO:0000256" key="1">
    <source>
        <dbReference type="ARBA" id="ARBA00004123"/>
    </source>
</evidence>
<evidence type="ECO:0000256" key="3">
    <source>
        <dbReference type="SAM" id="MobiDB-lite"/>
    </source>
</evidence>
<dbReference type="OrthoDB" id="5374328at2759"/>
<dbReference type="InParanoid" id="A0A0C2XMD6"/>
<dbReference type="STRING" id="946122.A0A0C2XMD6"/>
<feature type="region of interest" description="Disordered" evidence="3">
    <location>
        <begin position="1"/>
        <end position="61"/>
    </location>
</feature>
<dbReference type="SMART" id="SM00338">
    <property type="entry name" value="BRLZ"/>
    <property type="match status" value="1"/>
</dbReference>
<dbReference type="SUPFAM" id="SSF57959">
    <property type="entry name" value="Leucine zipper domain"/>
    <property type="match status" value="1"/>
</dbReference>
<feature type="compositionally biased region" description="Basic and acidic residues" evidence="3">
    <location>
        <begin position="243"/>
        <end position="253"/>
    </location>
</feature>
<dbReference type="GO" id="GO:0001228">
    <property type="term" value="F:DNA-binding transcription activator activity, RNA polymerase II-specific"/>
    <property type="evidence" value="ECO:0007669"/>
    <property type="project" value="TreeGrafter"/>
</dbReference>
<feature type="compositionally biased region" description="Basic and acidic residues" evidence="3">
    <location>
        <begin position="25"/>
        <end position="41"/>
    </location>
</feature>
<dbReference type="PANTHER" id="PTHR40621">
    <property type="entry name" value="TRANSCRIPTION FACTOR KAPC-RELATED"/>
    <property type="match status" value="1"/>
</dbReference>
<dbReference type="InterPro" id="IPR018287">
    <property type="entry name" value="Hap4_TF_heteromerisation"/>
</dbReference>
<dbReference type="CDD" id="cd14688">
    <property type="entry name" value="bZIP_YAP"/>
    <property type="match status" value="1"/>
</dbReference>
<dbReference type="InterPro" id="IPR050936">
    <property type="entry name" value="AP-1-like"/>
</dbReference>
<feature type="domain" description="BZIP" evidence="4">
    <location>
        <begin position="42"/>
        <end position="56"/>
    </location>
</feature>
<dbReference type="EMBL" id="KN818223">
    <property type="protein sequence ID" value="KIL70726.1"/>
    <property type="molecule type" value="Genomic_DNA"/>
</dbReference>
<dbReference type="InterPro" id="IPR004827">
    <property type="entry name" value="bZIP"/>
</dbReference>
<gene>
    <name evidence="5" type="ORF">M378DRAFT_481796</name>
</gene>
<feature type="region of interest" description="Disordered" evidence="3">
    <location>
        <begin position="228"/>
        <end position="253"/>
    </location>
</feature>
<dbReference type="AlphaFoldDB" id="A0A0C2XMD6"/>
<name>A0A0C2XMD6_AMAMK</name>
<sequence>MSSTLWATPSMEWTIAPKPKPGRKPKNDTSLKDSNDADSKARRVQNRTAQRAFRERKQSQLTELQDRVRSYEQGQVERNVALQNIAKRLKEENEALRRENEFLREKIAKAEGQETTPMKNSRERSPDLNVVPEPVKRARLDASTLVAGRPCVSSGPFSIAAGHPTYPPATYQTGTSNNGHDHVQAIDYAHAKLDVEANNGSPSFGCGFCNDVVPCLCRAIAEEESDKSTFKSVDYHQPSAAEDSVRGAADKTPRSQISILDNLPAYQPPVPLPRKPGATESGINSIFPLVPPQSQIFTDTTCTGDPSNCPACADDTFGKAFCAAIGESVASQSPCANCPARSGVVAPERRCCGDPNRCGSRLSMQSSTSQETMPTNEAWKQIKAHPNTSFADLSLLAEVVARRSKCTGPTVVISPPLGQATPERLNSPRADSQGSLSPSPDIFPLTGNPSQPRIASQDFAVHCGQKKVREVYTTDVQNALHLLDTRFS</sequence>
<proteinExistence type="predicted"/>
<dbReference type="PANTHER" id="PTHR40621:SF7">
    <property type="entry name" value="BZIP DOMAIN-CONTAINING PROTEIN"/>
    <property type="match status" value="1"/>
</dbReference>
<reference evidence="5 6" key="1">
    <citation type="submission" date="2014-04" db="EMBL/GenBank/DDBJ databases">
        <title>Evolutionary Origins and Diversification of the Mycorrhizal Mutualists.</title>
        <authorList>
            <consortium name="DOE Joint Genome Institute"/>
            <consortium name="Mycorrhizal Genomics Consortium"/>
            <person name="Kohler A."/>
            <person name="Kuo A."/>
            <person name="Nagy L.G."/>
            <person name="Floudas D."/>
            <person name="Copeland A."/>
            <person name="Barry K.W."/>
            <person name="Cichocki N."/>
            <person name="Veneault-Fourrey C."/>
            <person name="LaButti K."/>
            <person name="Lindquist E.A."/>
            <person name="Lipzen A."/>
            <person name="Lundell T."/>
            <person name="Morin E."/>
            <person name="Murat C."/>
            <person name="Riley R."/>
            <person name="Ohm R."/>
            <person name="Sun H."/>
            <person name="Tunlid A."/>
            <person name="Henrissat B."/>
            <person name="Grigoriev I.V."/>
            <person name="Hibbett D.S."/>
            <person name="Martin F."/>
        </authorList>
    </citation>
    <scope>NUCLEOTIDE SEQUENCE [LARGE SCALE GENOMIC DNA]</scope>
    <source>
        <strain evidence="5 6">Koide BX008</strain>
    </source>
</reference>
<evidence type="ECO:0000259" key="4">
    <source>
        <dbReference type="PROSITE" id="PS00036"/>
    </source>
</evidence>
<dbReference type="InterPro" id="IPR046347">
    <property type="entry name" value="bZIP_sf"/>
</dbReference>
<feature type="region of interest" description="Disordered" evidence="3">
    <location>
        <begin position="411"/>
        <end position="451"/>
    </location>
</feature>
<dbReference type="HOGENOM" id="CLU_019790_0_0_1"/>
<keyword evidence="6" id="KW-1185">Reference proteome</keyword>
<dbReference type="Pfam" id="PF10297">
    <property type="entry name" value="Hap4_Hap_bind"/>
    <property type="match status" value="1"/>
</dbReference>